<name>A0ABV2KC98_SPOPS</name>
<dbReference type="InterPro" id="IPR012156">
    <property type="entry name" value="Cold_shock_CspA"/>
</dbReference>
<feature type="transmembrane region" description="Helical" evidence="1">
    <location>
        <begin position="69"/>
        <end position="90"/>
    </location>
</feature>
<feature type="transmembrane region" description="Helical" evidence="1">
    <location>
        <begin position="6"/>
        <end position="23"/>
    </location>
</feature>
<evidence type="ECO:0000256" key="1">
    <source>
        <dbReference type="SAM" id="Phobius"/>
    </source>
</evidence>
<protein>
    <submittedName>
        <fullName evidence="2">Uncharacterized membrane protein YsdA (DUF1294 family)</fullName>
    </submittedName>
</protein>
<comment type="caution">
    <text evidence="2">The sequence shown here is derived from an EMBL/GenBank/DDBJ whole genome shotgun (WGS) entry which is preliminary data.</text>
</comment>
<reference evidence="2 3" key="1">
    <citation type="submission" date="2024-06" db="EMBL/GenBank/DDBJ databases">
        <title>Sorghum-associated microbial communities from plants grown in Nebraska, USA.</title>
        <authorList>
            <person name="Schachtman D."/>
        </authorList>
    </citation>
    <scope>NUCLEOTIDE SEQUENCE [LARGE SCALE GENOMIC DNA]</scope>
    <source>
        <strain evidence="2 3">1288</strain>
    </source>
</reference>
<dbReference type="RefSeq" id="WP_231885791.1">
    <property type="nucleotide sequence ID" value="NZ_CP014616.1"/>
</dbReference>
<keyword evidence="1" id="KW-0472">Membrane</keyword>
<keyword evidence="1" id="KW-1133">Transmembrane helix</keyword>
<keyword evidence="3" id="KW-1185">Reference proteome</keyword>
<evidence type="ECO:0000313" key="2">
    <source>
        <dbReference type="EMBL" id="MET3658694.1"/>
    </source>
</evidence>
<sequence>MQTTLLGWIAIMSVWAFITMGYDKRQAKRKGQRIPEKNLWTLALLGGGIGAYLGMQTFRHKTRRTSFRIGFLILAIAYGIGILYLLGVTLPGMMEV</sequence>
<dbReference type="Proteomes" id="UP001549104">
    <property type="component" value="Unassembled WGS sequence"/>
</dbReference>
<organism evidence="2 3">
    <name type="scientific">Sporosarcina psychrophila</name>
    <name type="common">Bacillus psychrophilus</name>
    <dbReference type="NCBI Taxonomy" id="1476"/>
    <lineage>
        <taxon>Bacteria</taxon>
        <taxon>Bacillati</taxon>
        <taxon>Bacillota</taxon>
        <taxon>Bacilli</taxon>
        <taxon>Bacillales</taxon>
        <taxon>Caryophanaceae</taxon>
        <taxon>Sporosarcina</taxon>
    </lineage>
</organism>
<dbReference type="EMBL" id="JBEPME010000006">
    <property type="protein sequence ID" value="MET3658694.1"/>
    <property type="molecule type" value="Genomic_DNA"/>
</dbReference>
<proteinExistence type="predicted"/>
<keyword evidence="1" id="KW-0812">Transmembrane</keyword>
<accession>A0ABV2KC98</accession>
<dbReference type="PIRSF" id="PIRSF002599">
    <property type="entry name" value="Cold_shock_A"/>
    <property type="match status" value="1"/>
</dbReference>
<dbReference type="InterPro" id="IPR010718">
    <property type="entry name" value="DUF1294"/>
</dbReference>
<evidence type="ECO:0000313" key="3">
    <source>
        <dbReference type="Proteomes" id="UP001549104"/>
    </source>
</evidence>
<gene>
    <name evidence="2" type="ORF">ABIC55_003812</name>
</gene>
<dbReference type="Pfam" id="PF06961">
    <property type="entry name" value="DUF1294"/>
    <property type="match status" value="1"/>
</dbReference>